<keyword evidence="3 4" id="KW-0732">Signal</keyword>
<evidence type="ECO:0000313" key="7">
    <source>
        <dbReference type="Proteomes" id="UP000272117"/>
    </source>
</evidence>
<comment type="caution">
    <text evidence="6">The sequence shown here is derived from an EMBL/GenBank/DDBJ whole genome shotgun (WGS) entry which is preliminary data.</text>
</comment>
<proteinExistence type="inferred from homology"/>
<gene>
    <name evidence="6" type="ORF">EFB08_16145</name>
</gene>
<dbReference type="EMBL" id="RJJD01000010">
    <property type="protein sequence ID" value="RNI24972.1"/>
    <property type="molecule type" value="Genomic_DNA"/>
</dbReference>
<evidence type="ECO:0000256" key="4">
    <source>
        <dbReference type="SAM" id="SignalP"/>
    </source>
</evidence>
<dbReference type="InterPro" id="IPR000914">
    <property type="entry name" value="SBP_5_dom"/>
</dbReference>
<dbReference type="Proteomes" id="UP000272117">
    <property type="component" value="Unassembled WGS sequence"/>
</dbReference>
<dbReference type="Pfam" id="PF00496">
    <property type="entry name" value="SBP_bac_5"/>
    <property type="match status" value="1"/>
</dbReference>
<comment type="similarity">
    <text evidence="1">Belongs to the bacterial solute-binding protein 5 family.</text>
</comment>
<feature type="domain" description="Solute-binding protein family 5" evidence="5">
    <location>
        <begin position="70"/>
        <end position="473"/>
    </location>
</feature>
<evidence type="ECO:0000256" key="3">
    <source>
        <dbReference type="ARBA" id="ARBA00022729"/>
    </source>
</evidence>
<evidence type="ECO:0000256" key="1">
    <source>
        <dbReference type="ARBA" id="ARBA00005695"/>
    </source>
</evidence>
<dbReference type="GO" id="GO:0043190">
    <property type="term" value="C:ATP-binding cassette (ABC) transporter complex"/>
    <property type="evidence" value="ECO:0007669"/>
    <property type="project" value="InterPro"/>
</dbReference>
<reference evidence="6 7" key="1">
    <citation type="submission" date="2018-11" db="EMBL/GenBank/DDBJ databases">
        <title>Rufibacter latericius sp. nov., isolated from water in Baiyang Lake.</title>
        <authorList>
            <person name="Yang Y."/>
        </authorList>
    </citation>
    <scope>NUCLEOTIDE SEQUENCE [LARGE SCALE GENOMIC DNA]</scope>
    <source>
        <strain evidence="6 7">R-22-1c-1</strain>
    </source>
</reference>
<dbReference type="InterPro" id="IPR030678">
    <property type="entry name" value="Peptide/Ni-bd"/>
</dbReference>
<dbReference type="GO" id="GO:0015833">
    <property type="term" value="P:peptide transport"/>
    <property type="evidence" value="ECO:0007669"/>
    <property type="project" value="TreeGrafter"/>
</dbReference>
<dbReference type="GO" id="GO:1904680">
    <property type="term" value="F:peptide transmembrane transporter activity"/>
    <property type="evidence" value="ECO:0007669"/>
    <property type="project" value="TreeGrafter"/>
</dbReference>
<feature type="signal peptide" evidence="4">
    <location>
        <begin position="1"/>
        <end position="24"/>
    </location>
</feature>
<dbReference type="Gene3D" id="3.40.190.10">
    <property type="entry name" value="Periplasmic binding protein-like II"/>
    <property type="match status" value="1"/>
</dbReference>
<dbReference type="PANTHER" id="PTHR30290:SF9">
    <property type="entry name" value="OLIGOPEPTIDE-BINDING PROTEIN APPA"/>
    <property type="match status" value="1"/>
</dbReference>
<keyword evidence="2" id="KW-0813">Transport</keyword>
<evidence type="ECO:0000313" key="6">
    <source>
        <dbReference type="EMBL" id="RNI24972.1"/>
    </source>
</evidence>
<keyword evidence="7" id="KW-1185">Reference proteome</keyword>
<dbReference type="PROSITE" id="PS51257">
    <property type="entry name" value="PROKAR_LIPOPROTEIN"/>
    <property type="match status" value="1"/>
</dbReference>
<evidence type="ECO:0000259" key="5">
    <source>
        <dbReference type="Pfam" id="PF00496"/>
    </source>
</evidence>
<dbReference type="SUPFAM" id="SSF53850">
    <property type="entry name" value="Periplasmic binding protein-like II"/>
    <property type="match status" value="1"/>
</dbReference>
<dbReference type="PIRSF" id="PIRSF002741">
    <property type="entry name" value="MppA"/>
    <property type="match status" value="1"/>
</dbReference>
<protein>
    <submittedName>
        <fullName evidence="6">ABC transporter substrate-binding protein</fullName>
    </submittedName>
</protein>
<sequence>MKNYCTKSLSFFLLWLLACTSSTNESSVRVRFAQDPESLHPLSYGNAPALQILNYLYQSLLTVDITDKSIQPLLASDLPSLRREDSLSYFTFSIRPQAKWDNGSPVTAQDVAFSLKLLHSPLLDNERWRAQYDFIKDIQLSPANPKNFTLVCSGYTPEMKLMVGDFFILPAHQFDSKGILSTVPFRLIRQKFDSLAQTSTFQSFANTINSPAMAKDSSLVKGSGPYLLRSWKPGQVVALEKKKDWWGKGVSSQTLKANPARILFQILPDNAAAVLALKAQQVDVMDNIPLISFQEMRKDKKYQQLFHFYSPTSYDLAYLGMNGNNPLLSHRLTRQALAHLLNPEQYIKELQGGLATPTVGFIHPQEKEFYNSELKPVTYNQQKAKSLLTSAGWKQTPTGWSQMINGRIRTLELELLHKAGNSDFENMGLLFQQNAKAVGIPVTLQALESSQITERLQNGKFGLFFRTLVGNPFSYNLIPLLHTSNAQEGGANVTGFGNKETDVLLEKIAQEEQPTDKALLLKTLQQKMQEESNIVFLYFTTNKIAVSKRLDSVVVSGLKPGYDLLKSSLRK</sequence>
<organism evidence="6 7">
    <name type="scientific">Rufibacter latericius</name>
    <dbReference type="NCBI Taxonomy" id="2487040"/>
    <lineage>
        <taxon>Bacteria</taxon>
        <taxon>Pseudomonadati</taxon>
        <taxon>Bacteroidota</taxon>
        <taxon>Cytophagia</taxon>
        <taxon>Cytophagales</taxon>
        <taxon>Hymenobacteraceae</taxon>
        <taxon>Rufibacter</taxon>
    </lineage>
</organism>
<dbReference type="AlphaFoldDB" id="A0A3M9MHC7"/>
<dbReference type="PANTHER" id="PTHR30290">
    <property type="entry name" value="PERIPLASMIC BINDING COMPONENT OF ABC TRANSPORTER"/>
    <property type="match status" value="1"/>
</dbReference>
<dbReference type="OrthoDB" id="9772924at2"/>
<feature type="chain" id="PRO_5018084740" evidence="4">
    <location>
        <begin position="25"/>
        <end position="571"/>
    </location>
</feature>
<dbReference type="Gene3D" id="3.10.105.10">
    <property type="entry name" value="Dipeptide-binding Protein, Domain 3"/>
    <property type="match status" value="1"/>
</dbReference>
<name>A0A3M9MHC7_9BACT</name>
<dbReference type="GO" id="GO:0030288">
    <property type="term" value="C:outer membrane-bounded periplasmic space"/>
    <property type="evidence" value="ECO:0007669"/>
    <property type="project" value="UniProtKB-ARBA"/>
</dbReference>
<dbReference type="InterPro" id="IPR039424">
    <property type="entry name" value="SBP_5"/>
</dbReference>
<evidence type="ECO:0000256" key="2">
    <source>
        <dbReference type="ARBA" id="ARBA00022448"/>
    </source>
</evidence>
<accession>A0A3M9MHC7</accession>